<dbReference type="SUPFAM" id="SSF52047">
    <property type="entry name" value="RNI-like"/>
    <property type="match status" value="1"/>
</dbReference>
<sequence length="540" mass="60684">MLPSSLSPNMSLDMQELMYIRPIDRIPPELLIEIFVFCVQCPGDDLTPLTLGQHIYLNDRRTLMASHVQALWWIFRSASLPFDVHIDIHSVDMLLPLLSPVLSHTRRLRRCTISGRHTEVVDFSALSPDRSKDCFVDELDIVIKGISALDALGHHPNMGNDGPNPTTFRANGSLDKVNEISMHVSVYALPLPQSMYELRISTLSITEFSLDVTTDIVRLLNFLRVCPQLHTFRFGGWPHEGIIVPVHCPPPVVLLPCLRVLLIRSTCSVRTILSHIDTPLLTELYLEHTNVDFELRNEPFSFPYGDGDSDDEAGDFSQSPWSDHATGMGLRTLIKRSNPPLEVLDMDYADMRTKDFLWCFDRLTKLREFRIVASDMSDRVMRMLAPFRPARFVTSCAHEGEAEDRSLLRVRLPALEGLEIWHCQRLSGDAIVDALSARVGYGCRRGWGLLCDFGGCCCHRMPGLLDTSCAGSVRNFGQPAPGILIQGQIFSATASNSDSTPVLIQCKIGRLELYCSVAVFIWTLLSSLDSFLDLTYCIYE</sequence>
<name>A0A1C7M2F1_GRIFR</name>
<keyword evidence="2" id="KW-1185">Reference proteome</keyword>
<protein>
    <submittedName>
        <fullName evidence="1">Uncharacterized protein</fullName>
    </submittedName>
</protein>
<organism evidence="1 2">
    <name type="scientific">Grifola frondosa</name>
    <name type="common">Maitake</name>
    <name type="synonym">Polyporus frondosus</name>
    <dbReference type="NCBI Taxonomy" id="5627"/>
    <lineage>
        <taxon>Eukaryota</taxon>
        <taxon>Fungi</taxon>
        <taxon>Dikarya</taxon>
        <taxon>Basidiomycota</taxon>
        <taxon>Agaricomycotina</taxon>
        <taxon>Agaricomycetes</taxon>
        <taxon>Polyporales</taxon>
        <taxon>Grifolaceae</taxon>
        <taxon>Grifola</taxon>
    </lineage>
</organism>
<comment type="caution">
    <text evidence="1">The sequence shown here is derived from an EMBL/GenBank/DDBJ whole genome shotgun (WGS) entry which is preliminary data.</text>
</comment>
<dbReference type="AlphaFoldDB" id="A0A1C7M2F1"/>
<reference evidence="1 2" key="1">
    <citation type="submission" date="2016-03" db="EMBL/GenBank/DDBJ databases">
        <title>Whole genome sequencing of Grifola frondosa 9006-11.</title>
        <authorList>
            <person name="Min B."/>
            <person name="Park H."/>
            <person name="Kim J.-G."/>
            <person name="Cho H."/>
            <person name="Oh Y.-L."/>
            <person name="Kong W.-S."/>
            <person name="Choi I.-G."/>
        </authorList>
    </citation>
    <scope>NUCLEOTIDE SEQUENCE [LARGE SCALE GENOMIC DNA]</scope>
    <source>
        <strain evidence="1 2">9006-11</strain>
    </source>
</reference>
<dbReference type="OMA" id="CNPPIRI"/>
<gene>
    <name evidence="1" type="ORF">A0H81_08715</name>
</gene>
<evidence type="ECO:0000313" key="1">
    <source>
        <dbReference type="EMBL" id="OBZ71121.1"/>
    </source>
</evidence>
<accession>A0A1C7M2F1</accession>
<dbReference type="InterPro" id="IPR032675">
    <property type="entry name" value="LRR_dom_sf"/>
</dbReference>
<dbReference type="Proteomes" id="UP000092993">
    <property type="component" value="Unassembled WGS sequence"/>
</dbReference>
<proteinExistence type="predicted"/>
<dbReference type="STRING" id="5627.A0A1C7M2F1"/>
<dbReference type="Gene3D" id="3.80.10.10">
    <property type="entry name" value="Ribonuclease Inhibitor"/>
    <property type="match status" value="1"/>
</dbReference>
<evidence type="ECO:0000313" key="2">
    <source>
        <dbReference type="Proteomes" id="UP000092993"/>
    </source>
</evidence>
<dbReference type="EMBL" id="LUGG01000011">
    <property type="protein sequence ID" value="OBZ71121.1"/>
    <property type="molecule type" value="Genomic_DNA"/>
</dbReference>
<dbReference type="OrthoDB" id="3359674at2759"/>